<organism evidence="7 8">
    <name type="scientific">Phototrophicus methaneseepsis</name>
    <dbReference type="NCBI Taxonomy" id="2710758"/>
    <lineage>
        <taxon>Bacteria</taxon>
        <taxon>Bacillati</taxon>
        <taxon>Chloroflexota</taxon>
        <taxon>Candidatus Thermofontia</taxon>
        <taxon>Phototrophicales</taxon>
        <taxon>Phototrophicaceae</taxon>
        <taxon>Phototrophicus</taxon>
    </lineage>
</organism>
<dbReference type="PANTHER" id="PTHR43376:SF1">
    <property type="entry name" value="OLIGOPEPTIDE TRANSPORT SYSTEM PERMEASE PROTEIN"/>
    <property type="match status" value="1"/>
</dbReference>
<protein>
    <submittedName>
        <fullName evidence="7">ABC transporter permease</fullName>
    </submittedName>
</protein>
<dbReference type="InterPro" id="IPR035906">
    <property type="entry name" value="MetI-like_sf"/>
</dbReference>
<evidence type="ECO:0000259" key="6">
    <source>
        <dbReference type="PROSITE" id="PS50928"/>
    </source>
</evidence>
<dbReference type="SUPFAM" id="SSF161098">
    <property type="entry name" value="MetI-like"/>
    <property type="match status" value="1"/>
</dbReference>
<proteinExistence type="inferred from homology"/>
<feature type="transmembrane region" description="Helical" evidence="5">
    <location>
        <begin position="325"/>
        <end position="346"/>
    </location>
</feature>
<keyword evidence="3 5" id="KW-1133">Transmembrane helix</keyword>
<feature type="transmembrane region" description="Helical" evidence="5">
    <location>
        <begin position="129"/>
        <end position="155"/>
    </location>
</feature>
<sequence length="358" mass="40086">MARPRSAETVSQTSGVFGTARKLWANYTIRTIVQAIFTIWLVITFIFFLVRLMPGNPVDVYVDYLMNQERITYEEAFARAASQFQFDPDAPVTEQYLEYMGQLVQGDLGESITSTGTKVLDQIIRFLPWTLFAVGLGLLVSFILGVVIGLLMAYYRNSWIDVLLSLISSILSAVPNYIWGLLILIIFGVQLHWFAIGELRGTYDSSLTPGFNLPFILSMLQHAFLPVLVYVSGTLGNWVLTMRNSTISVLGEDYVNVARARGLSRTRIATAYVGRNAALPMFTLLAINIGFVIGGSVIIEELFVYKGLGSFLYWSITQRDYTSMQGVLLIIVISVVFSNMLADLLYSWLDPRVRLGDN</sequence>
<feature type="transmembrane region" description="Helical" evidence="5">
    <location>
        <begin position="282"/>
        <end position="305"/>
    </location>
</feature>
<dbReference type="GO" id="GO:0055085">
    <property type="term" value="P:transmembrane transport"/>
    <property type="evidence" value="ECO:0007669"/>
    <property type="project" value="InterPro"/>
</dbReference>
<evidence type="ECO:0000256" key="4">
    <source>
        <dbReference type="ARBA" id="ARBA00023136"/>
    </source>
</evidence>
<evidence type="ECO:0000256" key="5">
    <source>
        <dbReference type="RuleBase" id="RU363032"/>
    </source>
</evidence>
<gene>
    <name evidence="7" type="ORF">G4Y79_06730</name>
</gene>
<dbReference type="Gene3D" id="1.10.3720.10">
    <property type="entry name" value="MetI-like"/>
    <property type="match status" value="1"/>
</dbReference>
<comment type="similarity">
    <text evidence="5">Belongs to the binding-protein-dependent transport system permease family.</text>
</comment>
<dbReference type="PANTHER" id="PTHR43376">
    <property type="entry name" value="OLIGOPEPTIDE TRANSPORT SYSTEM PERMEASE PROTEIN"/>
    <property type="match status" value="1"/>
</dbReference>
<comment type="subcellular location">
    <subcellularLocation>
        <location evidence="5">Cell membrane</location>
        <topology evidence="5">Multi-pass membrane protein</topology>
    </subcellularLocation>
    <subcellularLocation>
        <location evidence="1">Membrane</location>
        <topology evidence="1">Multi-pass membrane protein</topology>
    </subcellularLocation>
</comment>
<feature type="transmembrane region" description="Helical" evidence="5">
    <location>
        <begin position="31"/>
        <end position="50"/>
    </location>
</feature>
<dbReference type="InterPro" id="IPR000515">
    <property type="entry name" value="MetI-like"/>
</dbReference>
<dbReference type="KEGG" id="pmet:G4Y79_06730"/>
<dbReference type="GO" id="GO:0005886">
    <property type="term" value="C:plasma membrane"/>
    <property type="evidence" value="ECO:0007669"/>
    <property type="project" value="UniProtKB-SubCell"/>
</dbReference>
<name>A0A7S8EDW2_9CHLR</name>
<evidence type="ECO:0000256" key="3">
    <source>
        <dbReference type="ARBA" id="ARBA00022989"/>
    </source>
</evidence>
<evidence type="ECO:0000313" key="8">
    <source>
        <dbReference type="Proteomes" id="UP000594468"/>
    </source>
</evidence>
<dbReference type="CDD" id="cd06261">
    <property type="entry name" value="TM_PBP2"/>
    <property type="match status" value="1"/>
</dbReference>
<keyword evidence="2 5" id="KW-0812">Transmembrane</keyword>
<evidence type="ECO:0000256" key="1">
    <source>
        <dbReference type="ARBA" id="ARBA00004141"/>
    </source>
</evidence>
<dbReference type="EMBL" id="CP062983">
    <property type="protein sequence ID" value="QPC85136.1"/>
    <property type="molecule type" value="Genomic_DNA"/>
</dbReference>
<keyword evidence="4 5" id="KW-0472">Membrane</keyword>
<evidence type="ECO:0000256" key="2">
    <source>
        <dbReference type="ARBA" id="ARBA00022692"/>
    </source>
</evidence>
<dbReference type="Pfam" id="PF00528">
    <property type="entry name" value="BPD_transp_1"/>
    <property type="match status" value="1"/>
</dbReference>
<feature type="domain" description="ABC transmembrane type-1" evidence="6">
    <location>
        <begin position="127"/>
        <end position="342"/>
    </location>
</feature>
<accession>A0A7S8EDW2</accession>
<dbReference type="PROSITE" id="PS50928">
    <property type="entry name" value="ABC_TM1"/>
    <property type="match status" value="1"/>
</dbReference>
<keyword evidence="5" id="KW-0813">Transport</keyword>
<reference evidence="7 8" key="1">
    <citation type="submission" date="2020-02" db="EMBL/GenBank/DDBJ databases">
        <authorList>
            <person name="Zheng R.K."/>
            <person name="Sun C.M."/>
        </authorList>
    </citation>
    <scope>NUCLEOTIDE SEQUENCE [LARGE SCALE GENOMIC DNA]</scope>
    <source>
        <strain evidence="8">rifampicinis</strain>
    </source>
</reference>
<feature type="transmembrane region" description="Helical" evidence="5">
    <location>
        <begin position="215"/>
        <end position="240"/>
    </location>
</feature>
<keyword evidence="8" id="KW-1185">Reference proteome</keyword>
<dbReference type="Proteomes" id="UP000594468">
    <property type="component" value="Chromosome"/>
</dbReference>
<dbReference type="AlphaFoldDB" id="A0A7S8EDW2"/>
<evidence type="ECO:0000313" key="7">
    <source>
        <dbReference type="EMBL" id="QPC85136.1"/>
    </source>
</evidence>